<proteinExistence type="predicted"/>
<dbReference type="HOGENOM" id="CLU_2473847_0_0_1"/>
<evidence type="ECO:0000313" key="1">
    <source>
        <dbReference type="EMBL" id="ETI44982.1"/>
    </source>
</evidence>
<protein>
    <submittedName>
        <fullName evidence="1">Uncharacterized protein</fullName>
    </submittedName>
</protein>
<reference evidence="1 2" key="1">
    <citation type="submission" date="2013-11" db="EMBL/GenBank/DDBJ databases">
        <title>The Genome Sequence of Phytophthora parasitica P1569.</title>
        <authorList>
            <consortium name="The Broad Institute Genomics Platform"/>
            <person name="Russ C."/>
            <person name="Tyler B."/>
            <person name="Panabieres F."/>
            <person name="Shan W."/>
            <person name="Tripathy S."/>
            <person name="Grunwald N."/>
            <person name="Machado M."/>
            <person name="Johnson C.S."/>
            <person name="Arredondo F."/>
            <person name="Hong C."/>
            <person name="Coffey M."/>
            <person name="Young S.K."/>
            <person name="Zeng Q."/>
            <person name="Gargeya S."/>
            <person name="Fitzgerald M."/>
            <person name="Abouelleil A."/>
            <person name="Alvarado L."/>
            <person name="Chapman S.B."/>
            <person name="Gainer-Dewar J."/>
            <person name="Goldberg J."/>
            <person name="Griggs A."/>
            <person name="Gujja S."/>
            <person name="Hansen M."/>
            <person name="Howarth C."/>
            <person name="Imamovic A."/>
            <person name="Ireland A."/>
            <person name="Larimer J."/>
            <person name="McCowan C."/>
            <person name="Murphy C."/>
            <person name="Pearson M."/>
            <person name="Poon T.W."/>
            <person name="Priest M."/>
            <person name="Roberts A."/>
            <person name="Saif S."/>
            <person name="Shea T."/>
            <person name="Sykes S."/>
            <person name="Wortman J."/>
            <person name="Nusbaum C."/>
            <person name="Birren B."/>
        </authorList>
    </citation>
    <scope>NUCLEOTIDE SEQUENCE [LARGE SCALE GENOMIC DNA]</scope>
    <source>
        <strain evidence="1 2">P1569</strain>
    </source>
</reference>
<dbReference type="Gene3D" id="2.160.20.60">
    <property type="entry name" value="Glutamate synthase, alpha subunit, C-terminal domain"/>
    <property type="match status" value="1"/>
</dbReference>
<dbReference type="Proteomes" id="UP000018721">
    <property type="component" value="Unassembled WGS sequence"/>
</dbReference>
<dbReference type="EMBL" id="ANIZ01001748">
    <property type="protein sequence ID" value="ETI44982.1"/>
    <property type="molecule type" value="Genomic_DNA"/>
</dbReference>
<keyword evidence="2" id="KW-1185">Reference proteome</keyword>
<evidence type="ECO:0000313" key="2">
    <source>
        <dbReference type="Proteomes" id="UP000018721"/>
    </source>
</evidence>
<dbReference type="AlphaFoldDB" id="V9F3S1"/>
<accession>V9F3S1</accession>
<gene>
    <name evidence="1" type="ORF">F443_10357</name>
</gene>
<dbReference type="InterPro" id="IPR036485">
    <property type="entry name" value="Glu_synth_asu_C_sf"/>
</dbReference>
<dbReference type="OrthoDB" id="4327079at2759"/>
<comment type="caution">
    <text evidence="1">The sequence shown here is derived from an EMBL/GenBank/DDBJ whole genome shotgun (WGS) entry which is preliminary data.</text>
</comment>
<organism evidence="1 2">
    <name type="scientific">Phytophthora nicotianae P1569</name>
    <dbReference type="NCBI Taxonomy" id="1317065"/>
    <lineage>
        <taxon>Eukaryota</taxon>
        <taxon>Sar</taxon>
        <taxon>Stramenopiles</taxon>
        <taxon>Oomycota</taxon>
        <taxon>Peronosporomycetes</taxon>
        <taxon>Peronosporales</taxon>
        <taxon>Peronosporaceae</taxon>
        <taxon>Phytophthora</taxon>
    </lineage>
</organism>
<dbReference type="GO" id="GO:0016491">
    <property type="term" value="F:oxidoreductase activity"/>
    <property type="evidence" value="ECO:0007669"/>
    <property type="project" value="InterPro"/>
</dbReference>
<name>V9F3S1_PHYNI</name>
<sequence>MMSTADYGLWGDVVRKLKQDQMMMARVIVRLDREVDSTDYLGKAVSGGEVSVFLCEDFSSRANPGYMIVVNGVLYGGKSGEAYLSGNS</sequence>